<sequence>MSAVKNFETHTLTDEGGDPILGENGQPITGTSLTIDPTRLSPGSIVLASGSGSPIILSREEMDRVIPDKGPLHHACGGCLNCPNAGEKQYPRCAGCSTTYYCSQQCQKAHWPQHKAMCKERKIILTQLKEREERARLAGQVYYDPRTLTAWYRMHDSAVEFAAYHVLEIFKGPKHSLMTTHVAYFELDQNPASPNDASTVVLRNVVAVDREQLEKMVSMSLAKIELHERSIKSGYMLLFFADAKNGSMCTEMHQAPAQDWIKPVDQWMLFLKLKLSLEGKKNLRLTSKTLGGVTTPLVFDTISLCLNQDRRYQKCLSFLETLGTRDDLAQHVRTLRIYGPFDPPYDKGGFWHELSNKRRHTIRSIQRRLLRAIPSLVSLQSLYFVGFHRGEQDLSSVNDIMLALSKLPLLSLLDIGLHHHDCASYLDFHDLNNISFNGEHMFDVVPSPVARSPNLTHLHLSTPLRTSTVPTAVLNVFSGLQKGRSSCIEQLTFEGALILPPPDVPVFVQHLHHLSCLRIQIVDVAEEFWHALSIEKIYLQDVSVDIVDDALLAYLESYSGARSLMLITENEADNGSSKFWHNILPRHADTLVELYIQPKYDGGWCLDTRSLDTIRQCKRLEIIRVKVDQETLDEEDKTNIIARILEGLHEWPHLISLEVLSIRTPVIPTCFMNYNAFDAIQRIVVAFRCTEPKDSALRLKLTTDYVNYRLSRRKPGYDVFSFNIIDT</sequence>
<name>A0AA39PD01_9AGAR</name>
<gene>
    <name evidence="7" type="ORF">EDD18DRAFT_1467997</name>
</gene>
<evidence type="ECO:0000259" key="6">
    <source>
        <dbReference type="PROSITE" id="PS50865"/>
    </source>
</evidence>
<dbReference type="Gene3D" id="6.10.140.2220">
    <property type="match status" value="1"/>
</dbReference>
<evidence type="ECO:0000256" key="2">
    <source>
        <dbReference type="ARBA" id="ARBA00022771"/>
    </source>
</evidence>
<comment type="caution">
    <text evidence="7">The sequence shown here is derived from an EMBL/GenBank/DDBJ whole genome shotgun (WGS) entry which is preliminary data.</text>
</comment>
<protein>
    <recommendedName>
        <fullName evidence="6">MYND-type domain-containing protein</fullName>
    </recommendedName>
</protein>
<feature type="compositionally biased region" description="Polar residues" evidence="5">
    <location>
        <begin position="26"/>
        <end position="35"/>
    </location>
</feature>
<dbReference type="SUPFAM" id="SSF144232">
    <property type="entry name" value="HIT/MYND zinc finger-like"/>
    <property type="match status" value="1"/>
</dbReference>
<feature type="domain" description="MYND-type" evidence="6">
    <location>
        <begin position="79"/>
        <end position="118"/>
    </location>
</feature>
<keyword evidence="1" id="KW-0479">Metal-binding</keyword>
<dbReference type="Pfam" id="PF01753">
    <property type="entry name" value="zf-MYND"/>
    <property type="match status" value="1"/>
</dbReference>
<evidence type="ECO:0000256" key="1">
    <source>
        <dbReference type="ARBA" id="ARBA00022723"/>
    </source>
</evidence>
<dbReference type="Gene3D" id="3.80.10.10">
    <property type="entry name" value="Ribonuclease Inhibitor"/>
    <property type="match status" value="1"/>
</dbReference>
<organism evidence="7 8">
    <name type="scientific">Armillaria luteobubalina</name>
    <dbReference type="NCBI Taxonomy" id="153913"/>
    <lineage>
        <taxon>Eukaryota</taxon>
        <taxon>Fungi</taxon>
        <taxon>Dikarya</taxon>
        <taxon>Basidiomycota</taxon>
        <taxon>Agaricomycotina</taxon>
        <taxon>Agaricomycetes</taxon>
        <taxon>Agaricomycetidae</taxon>
        <taxon>Agaricales</taxon>
        <taxon>Marasmiineae</taxon>
        <taxon>Physalacriaceae</taxon>
        <taxon>Armillaria</taxon>
    </lineage>
</organism>
<keyword evidence="8" id="KW-1185">Reference proteome</keyword>
<proteinExistence type="predicted"/>
<evidence type="ECO:0000313" key="7">
    <source>
        <dbReference type="EMBL" id="KAK0481998.1"/>
    </source>
</evidence>
<evidence type="ECO:0000256" key="3">
    <source>
        <dbReference type="ARBA" id="ARBA00022833"/>
    </source>
</evidence>
<keyword evidence="2 4" id="KW-0863">Zinc-finger</keyword>
<dbReference type="Proteomes" id="UP001175228">
    <property type="component" value="Unassembled WGS sequence"/>
</dbReference>
<dbReference type="InterPro" id="IPR032675">
    <property type="entry name" value="LRR_dom_sf"/>
</dbReference>
<dbReference type="EMBL" id="JAUEPU010000069">
    <property type="protein sequence ID" value="KAK0481998.1"/>
    <property type="molecule type" value="Genomic_DNA"/>
</dbReference>
<dbReference type="GO" id="GO:0008270">
    <property type="term" value="F:zinc ion binding"/>
    <property type="evidence" value="ECO:0007669"/>
    <property type="project" value="UniProtKB-KW"/>
</dbReference>
<dbReference type="AlphaFoldDB" id="A0AA39PD01"/>
<evidence type="ECO:0000313" key="8">
    <source>
        <dbReference type="Proteomes" id="UP001175228"/>
    </source>
</evidence>
<accession>A0AA39PD01</accession>
<feature type="region of interest" description="Disordered" evidence="5">
    <location>
        <begin position="1"/>
        <end position="35"/>
    </location>
</feature>
<evidence type="ECO:0000256" key="4">
    <source>
        <dbReference type="PROSITE-ProRule" id="PRU00134"/>
    </source>
</evidence>
<dbReference type="InterPro" id="IPR002893">
    <property type="entry name" value="Znf_MYND"/>
</dbReference>
<dbReference type="SUPFAM" id="SSF52047">
    <property type="entry name" value="RNI-like"/>
    <property type="match status" value="1"/>
</dbReference>
<dbReference type="PROSITE" id="PS50865">
    <property type="entry name" value="ZF_MYND_2"/>
    <property type="match status" value="1"/>
</dbReference>
<keyword evidence="3" id="KW-0862">Zinc</keyword>
<evidence type="ECO:0000256" key="5">
    <source>
        <dbReference type="SAM" id="MobiDB-lite"/>
    </source>
</evidence>
<reference evidence="7" key="1">
    <citation type="submission" date="2023-06" db="EMBL/GenBank/DDBJ databases">
        <authorList>
            <consortium name="Lawrence Berkeley National Laboratory"/>
            <person name="Ahrendt S."/>
            <person name="Sahu N."/>
            <person name="Indic B."/>
            <person name="Wong-Bajracharya J."/>
            <person name="Merenyi Z."/>
            <person name="Ke H.-M."/>
            <person name="Monk M."/>
            <person name="Kocsube S."/>
            <person name="Drula E."/>
            <person name="Lipzen A."/>
            <person name="Balint B."/>
            <person name="Henrissat B."/>
            <person name="Andreopoulos B."/>
            <person name="Martin F.M."/>
            <person name="Harder C.B."/>
            <person name="Rigling D."/>
            <person name="Ford K.L."/>
            <person name="Foster G.D."/>
            <person name="Pangilinan J."/>
            <person name="Papanicolaou A."/>
            <person name="Barry K."/>
            <person name="LaButti K."/>
            <person name="Viragh M."/>
            <person name="Koriabine M."/>
            <person name="Yan M."/>
            <person name="Riley R."/>
            <person name="Champramary S."/>
            <person name="Plett K.L."/>
            <person name="Tsai I.J."/>
            <person name="Slot J."/>
            <person name="Sipos G."/>
            <person name="Plett J."/>
            <person name="Nagy L.G."/>
            <person name="Grigoriev I.V."/>
        </authorList>
    </citation>
    <scope>NUCLEOTIDE SEQUENCE</scope>
    <source>
        <strain evidence="7">HWK02</strain>
    </source>
</reference>